<evidence type="ECO:0000256" key="8">
    <source>
        <dbReference type="ARBA" id="ARBA00019930"/>
    </source>
</evidence>
<evidence type="ECO:0000256" key="11">
    <source>
        <dbReference type="ARBA" id="ARBA00022833"/>
    </source>
</evidence>
<feature type="binding site" evidence="17">
    <location>
        <position position="110"/>
    </location>
    <ligand>
        <name>Zn(2+)</name>
        <dbReference type="ChEBI" id="CHEBI:29105"/>
        <note>catalytic</note>
    </ligand>
</feature>
<dbReference type="HOGENOM" id="CLU_036590_1_2_4"/>
<evidence type="ECO:0000259" key="19">
    <source>
        <dbReference type="PROSITE" id="PS51747"/>
    </source>
</evidence>
<dbReference type="InterPro" id="IPR050765">
    <property type="entry name" value="Riboflavin_Biosynth_HTPR"/>
</dbReference>
<dbReference type="GO" id="GO:0008703">
    <property type="term" value="F:5-amino-6-(5-phosphoribosylamino)uracil reductase activity"/>
    <property type="evidence" value="ECO:0007669"/>
    <property type="project" value="UniProtKB-EC"/>
</dbReference>
<keyword evidence="9" id="KW-0686">Riboflavin biosynthesis</keyword>
<comment type="similarity">
    <text evidence="5">In the C-terminal section; belongs to the HTP reductase family.</text>
</comment>
<feature type="binding site" evidence="17">
    <location>
        <position position="101"/>
    </location>
    <ligand>
        <name>Zn(2+)</name>
        <dbReference type="ChEBI" id="CHEBI:29105"/>
        <note>catalytic</note>
    </ligand>
</feature>
<evidence type="ECO:0000256" key="6">
    <source>
        <dbReference type="ARBA" id="ARBA00012766"/>
    </source>
</evidence>
<evidence type="ECO:0000256" key="17">
    <source>
        <dbReference type="PIRSR" id="PIRSR006769-3"/>
    </source>
</evidence>
<feature type="binding site" evidence="16">
    <location>
        <position position="230"/>
    </location>
    <ligand>
        <name>substrate</name>
    </ligand>
</feature>
<evidence type="ECO:0000256" key="7">
    <source>
        <dbReference type="ARBA" id="ARBA00013173"/>
    </source>
</evidence>
<comment type="pathway">
    <text evidence="2">Cofactor biosynthesis; riboflavin biosynthesis; 5-amino-6-(D-ribitylamino)uracil from GTP: step 2/4.</text>
</comment>
<dbReference type="InterPro" id="IPR016192">
    <property type="entry name" value="APOBEC/CMP_deaminase_Zn-bd"/>
</dbReference>
<dbReference type="PROSITE" id="PS51747">
    <property type="entry name" value="CYT_DCMP_DEAMINASES_2"/>
    <property type="match status" value="1"/>
</dbReference>
<evidence type="ECO:0000256" key="13">
    <source>
        <dbReference type="ARBA" id="ARBA00023002"/>
    </source>
</evidence>
<dbReference type="PANTHER" id="PTHR38011:SF7">
    <property type="entry name" value="2,5-DIAMINO-6-RIBOSYLAMINO-4(3H)-PYRIMIDINONE 5'-PHOSPHATE REDUCTASE"/>
    <property type="match status" value="1"/>
</dbReference>
<protein>
    <recommendedName>
        <fullName evidence="8">Riboflavin biosynthesis protein RibD</fullName>
        <ecNumber evidence="7">1.1.1.193</ecNumber>
        <ecNumber evidence="6">3.5.4.26</ecNumber>
    </recommendedName>
</protein>
<dbReference type="eggNOG" id="COG0117">
    <property type="taxonomic scope" value="Bacteria"/>
</dbReference>
<dbReference type="Proteomes" id="UP000001693">
    <property type="component" value="Chromosome"/>
</dbReference>
<accession>B1XYF4</accession>
<dbReference type="InterPro" id="IPR002734">
    <property type="entry name" value="RibDG_C"/>
</dbReference>
<evidence type="ECO:0000256" key="14">
    <source>
        <dbReference type="ARBA" id="ARBA00023268"/>
    </source>
</evidence>
<keyword evidence="13" id="KW-0560">Oxidoreductase</keyword>
<dbReference type="UniPathway" id="UPA00275">
    <property type="reaction ID" value="UER00401"/>
</dbReference>
<dbReference type="PANTHER" id="PTHR38011">
    <property type="entry name" value="DIHYDROFOLATE REDUCTASE FAMILY PROTEIN (AFU_ORTHOLOGUE AFUA_8G06820)"/>
    <property type="match status" value="1"/>
</dbReference>
<dbReference type="PROSITE" id="PS00903">
    <property type="entry name" value="CYT_DCMP_DEAMINASES_1"/>
    <property type="match status" value="1"/>
</dbReference>
<evidence type="ECO:0000313" key="21">
    <source>
        <dbReference type="Proteomes" id="UP000001693"/>
    </source>
</evidence>
<feature type="binding site" evidence="16">
    <location>
        <position position="180"/>
    </location>
    <ligand>
        <name>NADP(+)</name>
        <dbReference type="ChEBI" id="CHEBI:58349"/>
    </ligand>
</feature>
<keyword evidence="21" id="KW-1185">Reference proteome</keyword>
<organism evidence="20 21">
    <name type="scientific">Leptothrix cholodnii (strain ATCC 51168 / LMG 8142 / SP-6)</name>
    <name type="common">Leptothrix discophora (strain SP-6)</name>
    <dbReference type="NCBI Taxonomy" id="395495"/>
    <lineage>
        <taxon>Bacteria</taxon>
        <taxon>Pseudomonadati</taxon>
        <taxon>Pseudomonadota</taxon>
        <taxon>Betaproteobacteria</taxon>
        <taxon>Burkholderiales</taxon>
        <taxon>Sphaerotilaceae</taxon>
        <taxon>Leptothrix</taxon>
    </lineage>
</organism>
<reference evidence="20 21" key="1">
    <citation type="submission" date="2008-03" db="EMBL/GenBank/DDBJ databases">
        <title>Complete sequence of Leptothrix cholodnii SP-6.</title>
        <authorList>
            <consortium name="US DOE Joint Genome Institute"/>
            <person name="Copeland A."/>
            <person name="Lucas S."/>
            <person name="Lapidus A."/>
            <person name="Glavina del Rio T."/>
            <person name="Dalin E."/>
            <person name="Tice H."/>
            <person name="Bruce D."/>
            <person name="Goodwin L."/>
            <person name="Pitluck S."/>
            <person name="Chertkov O."/>
            <person name="Brettin T."/>
            <person name="Detter J.C."/>
            <person name="Han C."/>
            <person name="Kuske C.R."/>
            <person name="Schmutz J."/>
            <person name="Larimer F."/>
            <person name="Land M."/>
            <person name="Hauser L."/>
            <person name="Kyrpides N."/>
            <person name="Lykidis A."/>
            <person name="Emerson D."/>
            <person name="Richardson P."/>
        </authorList>
    </citation>
    <scope>NUCLEOTIDE SEQUENCE [LARGE SCALE GENOMIC DNA]</scope>
    <source>
        <strain evidence="21">ATCC 51168 / LMG 8142 / SP-6</strain>
    </source>
</reference>
<feature type="binding site" evidence="16">
    <location>
        <begin position="340"/>
        <end position="346"/>
    </location>
    <ligand>
        <name>NADP(+)</name>
        <dbReference type="ChEBI" id="CHEBI:58349"/>
    </ligand>
</feature>
<keyword evidence="11 17" id="KW-0862">Zinc</keyword>
<dbReference type="InterPro" id="IPR002125">
    <property type="entry name" value="CMP_dCMP_dom"/>
</dbReference>
<dbReference type="Pfam" id="PF00383">
    <property type="entry name" value="dCMP_cyt_deam_1"/>
    <property type="match status" value="1"/>
</dbReference>
<dbReference type="SUPFAM" id="SSF53597">
    <property type="entry name" value="Dihydrofolate reductase-like"/>
    <property type="match status" value="1"/>
</dbReference>
<dbReference type="Pfam" id="PF01872">
    <property type="entry name" value="RibD_C"/>
    <property type="match status" value="1"/>
</dbReference>
<feature type="active site" description="Proton donor" evidence="15">
    <location>
        <position position="75"/>
    </location>
</feature>
<evidence type="ECO:0000256" key="4">
    <source>
        <dbReference type="ARBA" id="ARBA00005259"/>
    </source>
</evidence>
<dbReference type="AlphaFoldDB" id="B1XYF4"/>
<feature type="domain" description="CMP/dCMP-type deaminase" evidence="19">
    <location>
        <begin position="23"/>
        <end position="149"/>
    </location>
</feature>
<dbReference type="STRING" id="395495.Lcho_2934"/>
<dbReference type="RefSeq" id="WP_012347953.1">
    <property type="nucleotide sequence ID" value="NC_010524.1"/>
</dbReference>
<keyword evidence="14" id="KW-0511">Multifunctional enzyme</keyword>
<feature type="binding site" evidence="16">
    <location>
        <position position="210"/>
    </location>
    <ligand>
        <name>substrate</name>
    </ligand>
</feature>
<feature type="binding site" evidence="16">
    <location>
        <position position="194"/>
    </location>
    <ligand>
        <name>substrate</name>
    </ligand>
</feature>
<dbReference type="GO" id="GO:0009231">
    <property type="term" value="P:riboflavin biosynthetic process"/>
    <property type="evidence" value="ECO:0007669"/>
    <property type="project" value="UniProtKB-UniPathway"/>
</dbReference>
<dbReference type="InterPro" id="IPR004794">
    <property type="entry name" value="Eubact_RibD"/>
</dbReference>
<name>B1XYF4_LEPCP</name>
<evidence type="ECO:0000256" key="5">
    <source>
        <dbReference type="ARBA" id="ARBA00007417"/>
    </source>
</evidence>
<evidence type="ECO:0000256" key="3">
    <source>
        <dbReference type="ARBA" id="ARBA00004910"/>
    </source>
</evidence>
<dbReference type="PIRSF" id="PIRSF006769">
    <property type="entry name" value="RibD"/>
    <property type="match status" value="1"/>
</dbReference>
<dbReference type="GO" id="GO:0008270">
    <property type="term" value="F:zinc ion binding"/>
    <property type="evidence" value="ECO:0007669"/>
    <property type="project" value="InterPro"/>
</dbReference>
<evidence type="ECO:0000256" key="15">
    <source>
        <dbReference type="PIRSR" id="PIRSR006769-1"/>
    </source>
</evidence>
<evidence type="ECO:0000256" key="16">
    <source>
        <dbReference type="PIRSR" id="PIRSR006769-2"/>
    </source>
</evidence>
<evidence type="ECO:0000256" key="18">
    <source>
        <dbReference type="SAM" id="MobiDB-lite"/>
    </source>
</evidence>
<dbReference type="Gene3D" id="3.40.140.10">
    <property type="entry name" value="Cytidine Deaminase, domain 2"/>
    <property type="match status" value="1"/>
</dbReference>
<dbReference type="InterPro" id="IPR016193">
    <property type="entry name" value="Cytidine_deaminase-like"/>
</dbReference>
<evidence type="ECO:0000256" key="9">
    <source>
        <dbReference type="ARBA" id="ARBA00022619"/>
    </source>
</evidence>
<dbReference type="Gene3D" id="3.40.430.10">
    <property type="entry name" value="Dihydrofolate Reductase, subunit A"/>
    <property type="match status" value="1"/>
</dbReference>
<dbReference type="InterPro" id="IPR024072">
    <property type="entry name" value="DHFR-like_dom_sf"/>
</dbReference>
<dbReference type="EMBL" id="CP001013">
    <property type="protein sequence ID" value="ACB35199.1"/>
    <property type="molecule type" value="Genomic_DNA"/>
</dbReference>
<gene>
    <name evidence="20" type="ordered locus">Lcho_2934</name>
</gene>
<dbReference type="eggNOG" id="COG1985">
    <property type="taxonomic scope" value="Bacteria"/>
</dbReference>
<feature type="region of interest" description="Disordered" evidence="18">
    <location>
        <begin position="1"/>
        <end position="25"/>
    </location>
</feature>
<evidence type="ECO:0000256" key="10">
    <source>
        <dbReference type="ARBA" id="ARBA00022723"/>
    </source>
</evidence>
<sequence length="416" mass="43688">MPAMPENHPHADAPAPSPAPFSPQDQQAMAQALALAEQGFGLTEPNPRVGCVIVDAQGRLLGSGHTQQAGGPHAEVMAMRTARAAGHSLIGATAYVTLEPCAHHGRTPPCADALIEAGLKRVVAAITDPFPLVAGQGLARLAAAGIQVEQGLMAEAATAINIGFFSRVLRQRPWVRMKVAASLDGRTALMNGQSQWITGAAARADGHAWRRRASAVLTGIGTVLDDDPRLDVRHVPTPRQPMRVVVDAPLRTPVTARLLAPPGEVLVYTSADETAQAAWLAEVQAAHGARAALGPDGTDVAPPLVQCVSMPGGPAGKVDLAAMLADLARRGVNELHVEAGHRLNGSLLREGLVDEFLVYLAPKLLGLGREMWSWGPLESLDQAIELEWGDVQSVGGDLRLLARPRGRLAGWLPGTP</sequence>
<feature type="binding site" evidence="16">
    <location>
        <position position="226"/>
    </location>
    <ligand>
        <name>NADP(+)</name>
        <dbReference type="ChEBI" id="CHEBI:58349"/>
    </ligand>
</feature>
<dbReference type="KEGG" id="lch:Lcho_2934"/>
<feature type="binding site" evidence="17">
    <location>
        <position position="73"/>
    </location>
    <ligand>
        <name>Zn(2+)</name>
        <dbReference type="ChEBI" id="CHEBI:29105"/>
        <note>catalytic</note>
    </ligand>
</feature>
<comment type="cofactor">
    <cofactor evidence="17">
        <name>Zn(2+)</name>
        <dbReference type="ChEBI" id="CHEBI:29105"/>
    </cofactor>
    <text evidence="17">Binds 1 zinc ion.</text>
</comment>
<dbReference type="CDD" id="cd01284">
    <property type="entry name" value="Riboflavin_deaminase-reductase"/>
    <property type="match status" value="1"/>
</dbReference>
<feature type="binding site" evidence="16">
    <location>
        <position position="338"/>
    </location>
    <ligand>
        <name>substrate</name>
    </ligand>
</feature>
<evidence type="ECO:0000256" key="2">
    <source>
        <dbReference type="ARBA" id="ARBA00004882"/>
    </source>
</evidence>
<comment type="pathway">
    <text evidence="3">Cofactor biosynthesis; riboflavin biosynthesis; 5-amino-6-(D-ribitylamino)uracil from GTP: step 3/4.</text>
</comment>
<proteinExistence type="inferred from homology"/>
<feature type="binding site" evidence="16">
    <location>
        <position position="222"/>
    </location>
    <ligand>
        <name>NADP(+)</name>
        <dbReference type="ChEBI" id="CHEBI:58349"/>
    </ligand>
</feature>
<dbReference type="NCBIfam" id="TIGR00326">
    <property type="entry name" value="eubact_ribD"/>
    <property type="match status" value="1"/>
</dbReference>
<feature type="binding site" evidence="16">
    <location>
        <position position="233"/>
    </location>
    <ligand>
        <name>substrate</name>
    </ligand>
</feature>
<dbReference type="EC" id="3.5.4.26" evidence="6"/>
<keyword evidence="10 17" id="KW-0479">Metal-binding</keyword>
<feature type="binding site" evidence="16">
    <location>
        <position position="196"/>
    </location>
    <ligand>
        <name>NADP(+)</name>
        <dbReference type="ChEBI" id="CHEBI:58349"/>
    </ligand>
</feature>
<comment type="function">
    <text evidence="1">Converts 2,5-diamino-6-(ribosylamino)-4(3h)-pyrimidinone 5'-phosphate into 5-amino-6-(ribosylamino)-2,4(1h,3h)-pyrimidinedione 5'-phosphate.</text>
</comment>
<comment type="similarity">
    <text evidence="4">In the N-terminal section; belongs to the cytidine and deoxycytidylate deaminase family.</text>
</comment>
<evidence type="ECO:0000256" key="12">
    <source>
        <dbReference type="ARBA" id="ARBA00022857"/>
    </source>
</evidence>
<dbReference type="SUPFAM" id="SSF53927">
    <property type="entry name" value="Cytidine deaminase-like"/>
    <property type="match status" value="1"/>
</dbReference>
<evidence type="ECO:0000256" key="1">
    <source>
        <dbReference type="ARBA" id="ARBA00002151"/>
    </source>
</evidence>
<dbReference type="EC" id="1.1.1.193" evidence="7"/>
<keyword evidence="12 16" id="KW-0521">NADP</keyword>
<evidence type="ECO:0000313" key="20">
    <source>
        <dbReference type="EMBL" id="ACB35199.1"/>
    </source>
</evidence>
<dbReference type="GO" id="GO:0008835">
    <property type="term" value="F:diaminohydroxyphosphoribosylaminopyrimidine deaminase activity"/>
    <property type="evidence" value="ECO:0007669"/>
    <property type="project" value="UniProtKB-EC"/>
</dbReference>